<name>A0A495XFG8_9PSEU</name>
<keyword evidence="4" id="KW-1185">Reference proteome</keyword>
<protein>
    <submittedName>
        <fullName evidence="3">Uncharacterized protein</fullName>
    </submittedName>
</protein>
<evidence type="ECO:0000256" key="2">
    <source>
        <dbReference type="SAM" id="Phobius"/>
    </source>
</evidence>
<feature type="region of interest" description="Disordered" evidence="1">
    <location>
        <begin position="45"/>
        <end position="65"/>
    </location>
</feature>
<evidence type="ECO:0000313" key="3">
    <source>
        <dbReference type="EMBL" id="RKT72762.1"/>
    </source>
</evidence>
<dbReference type="EMBL" id="RBXR01000001">
    <property type="protein sequence ID" value="RKT72762.1"/>
    <property type="molecule type" value="Genomic_DNA"/>
</dbReference>
<organism evidence="3 4">
    <name type="scientific">Saccharothrix variisporea</name>
    <dbReference type="NCBI Taxonomy" id="543527"/>
    <lineage>
        <taxon>Bacteria</taxon>
        <taxon>Bacillati</taxon>
        <taxon>Actinomycetota</taxon>
        <taxon>Actinomycetes</taxon>
        <taxon>Pseudonocardiales</taxon>
        <taxon>Pseudonocardiaceae</taxon>
        <taxon>Saccharothrix</taxon>
    </lineage>
</organism>
<proteinExistence type="predicted"/>
<sequence length="215" mass="22259">MRPTLDREDDVDWQKIGAVAGVVSAALAVVGLFIALAAWLKPQSPSAEAPTTTSAATAAPAAATTTTTTKPGYVEVYRDKPLALPAGALGRRAFVDLDKPSVDSSGSPAVDRIEAAAEFSYDDDGRFTTVLTKNGAKLGFGTTATTPEQCLDAVDTQPMGRDEPVGTASRIEVGTRLCALTGNGNVGMLEVTELGPPEPWGGTVALKATLWKKSP</sequence>
<comment type="caution">
    <text evidence="3">The sequence shown here is derived from an EMBL/GenBank/DDBJ whole genome shotgun (WGS) entry which is preliminary data.</text>
</comment>
<dbReference type="OrthoDB" id="9989464at2"/>
<feature type="transmembrane region" description="Helical" evidence="2">
    <location>
        <begin position="16"/>
        <end position="40"/>
    </location>
</feature>
<dbReference type="AlphaFoldDB" id="A0A495XFG8"/>
<dbReference type="RefSeq" id="WP_121226050.1">
    <property type="nucleotide sequence ID" value="NZ_JBIUBA010000043.1"/>
</dbReference>
<keyword evidence="2" id="KW-0812">Transmembrane</keyword>
<dbReference type="Proteomes" id="UP000272729">
    <property type="component" value="Unassembled WGS sequence"/>
</dbReference>
<gene>
    <name evidence="3" type="ORF">DFJ66_6086</name>
</gene>
<reference evidence="3 4" key="1">
    <citation type="submission" date="2018-10" db="EMBL/GenBank/DDBJ databases">
        <title>Sequencing the genomes of 1000 actinobacteria strains.</title>
        <authorList>
            <person name="Klenk H.-P."/>
        </authorList>
    </citation>
    <scope>NUCLEOTIDE SEQUENCE [LARGE SCALE GENOMIC DNA]</scope>
    <source>
        <strain evidence="3 4">DSM 43911</strain>
    </source>
</reference>
<evidence type="ECO:0000256" key="1">
    <source>
        <dbReference type="SAM" id="MobiDB-lite"/>
    </source>
</evidence>
<keyword evidence="2" id="KW-0472">Membrane</keyword>
<keyword evidence="2" id="KW-1133">Transmembrane helix</keyword>
<evidence type="ECO:0000313" key="4">
    <source>
        <dbReference type="Proteomes" id="UP000272729"/>
    </source>
</evidence>
<accession>A0A495XFG8</accession>